<reference evidence="1 2" key="1">
    <citation type="submission" date="2019-03" db="EMBL/GenBank/DDBJ databases">
        <title>Above-ground endophytic microbial communities from plants in different locations in the United States.</title>
        <authorList>
            <person name="Frank C."/>
        </authorList>
    </citation>
    <scope>NUCLEOTIDE SEQUENCE [LARGE SCALE GENOMIC DNA]</scope>
    <source>
        <strain evidence="1 2">LP_13_YM</strain>
    </source>
</reference>
<proteinExistence type="predicted"/>
<dbReference type="Proteomes" id="UP000295645">
    <property type="component" value="Unassembled WGS sequence"/>
</dbReference>
<comment type="caution">
    <text evidence="1">The sequence shown here is derived from an EMBL/GenBank/DDBJ whole genome shotgun (WGS) entry which is preliminary data.</text>
</comment>
<gene>
    <name evidence="1" type="ORF">EC912_101841</name>
</gene>
<dbReference type="AlphaFoldDB" id="A0A4R3Z1T7"/>
<organism evidence="1 2">
    <name type="scientific">Luteibacter rhizovicinus</name>
    <dbReference type="NCBI Taxonomy" id="242606"/>
    <lineage>
        <taxon>Bacteria</taxon>
        <taxon>Pseudomonadati</taxon>
        <taxon>Pseudomonadota</taxon>
        <taxon>Gammaproteobacteria</taxon>
        <taxon>Lysobacterales</taxon>
        <taxon>Rhodanobacteraceae</taxon>
        <taxon>Luteibacter</taxon>
    </lineage>
</organism>
<dbReference type="RefSeq" id="WP_132141837.1">
    <property type="nucleotide sequence ID" value="NZ_SMCS01000001.1"/>
</dbReference>
<sequence length="224" mass="24374">MTFGFVAPLHAQSVGTTGTVAISSQLVDRGVAITPSTPILQGAVSWSTPSGWSLGLSGSTRIRSPGRIVETLAQAAHSWTVSSDWQMQAALIYYRYPSSGPWHVYDRTELAVYWIYRDILTVGLSGSQLFHGADHGPRGAADIGFRWPLAPHLTLSAGAGIAQTLVRPRYPYYAESAHYAYGQLGLIWDNGPWRVELAHIASDQEKRHGQPGVSPWTATIARSF</sequence>
<keyword evidence="2" id="KW-1185">Reference proteome</keyword>
<accession>A0A4R3Z1T7</accession>
<name>A0A4R3Z1T7_9GAMM</name>
<dbReference type="OrthoDB" id="6006588at2"/>
<protein>
    <submittedName>
        <fullName evidence="1">Uncharacterized protein (TIGR02001 family)</fullName>
    </submittedName>
</protein>
<evidence type="ECO:0000313" key="2">
    <source>
        <dbReference type="Proteomes" id="UP000295645"/>
    </source>
</evidence>
<dbReference type="EMBL" id="SMCS01000001">
    <property type="protein sequence ID" value="TCV97824.1"/>
    <property type="molecule type" value="Genomic_DNA"/>
</dbReference>
<evidence type="ECO:0000313" key="1">
    <source>
        <dbReference type="EMBL" id="TCV97824.1"/>
    </source>
</evidence>